<dbReference type="EMBL" id="SNXK01000016">
    <property type="protein sequence ID" value="TDP28619.1"/>
    <property type="molecule type" value="Genomic_DNA"/>
</dbReference>
<gene>
    <name evidence="1" type="ORF">DFR75_11617</name>
</gene>
<reference evidence="1 2" key="1">
    <citation type="submission" date="2019-03" db="EMBL/GenBank/DDBJ databases">
        <title>Genomic Encyclopedia of Type Strains, Phase IV (KMG-IV): sequencing the most valuable type-strain genomes for metagenomic binning, comparative biology and taxonomic classification.</title>
        <authorList>
            <person name="Goeker M."/>
        </authorList>
    </citation>
    <scope>NUCLEOTIDE SEQUENCE [LARGE SCALE GENOMIC DNA]</scope>
    <source>
        <strain evidence="1 2">DSM 44496</strain>
    </source>
</reference>
<evidence type="ECO:0000313" key="2">
    <source>
        <dbReference type="Proteomes" id="UP000295087"/>
    </source>
</evidence>
<evidence type="ECO:0000313" key="1">
    <source>
        <dbReference type="EMBL" id="TDP28619.1"/>
    </source>
</evidence>
<keyword evidence="2" id="KW-1185">Reference proteome</keyword>
<protein>
    <submittedName>
        <fullName evidence="1">Uncharacterized protein</fullName>
    </submittedName>
</protein>
<dbReference type="AlphaFoldDB" id="A0A4R6NYH0"/>
<name>A0A4R6NYH0_NOCIG</name>
<sequence length="70" mass="7257">MRTTVGSPPAGPYGGVRRIEARNAAKIDSRFGVLGVTAAPIITQWAVSTNQVTHGFINRPSTSTSTAAST</sequence>
<proteinExistence type="predicted"/>
<dbReference type="Proteomes" id="UP000295087">
    <property type="component" value="Unassembled WGS sequence"/>
</dbReference>
<accession>A0A4R6NYH0</accession>
<comment type="caution">
    <text evidence="1">The sequence shown here is derived from an EMBL/GenBank/DDBJ whole genome shotgun (WGS) entry which is preliminary data.</text>
</comment>
<organism evidence="1 2">
    <name type="scientific">Nocardia ignorata</name>
    <dbReference type="NCBI Taxonomy" id="145285"/>
    <lineage>
        <taxon>Bacteria</taxon>
        <taxon>Bacillati</taxon>
        <taxon>Actinomycetota</taxon>
        <taxon>Actinomycetes</taxon>
        <taxon>Mycobacteriales</taxon>
        <taxon>Nocardiaceae</taxon>
        <taxon>Nocardia</taxon>
    </lineage>
</organism>